<dbReference type="EMBL" id="LSSK01000606">
    <property type="protein sequence ID" value="OMH82733.1"/>
    <property type="molecule type" value="Genomic_DNA"/>
</dbReference>
<dbReference type="EMBL" id="LSSK01001887">
    <property type="protein sequence ID" value="OMH78584.1"/>
    <property type="molecule type" value="Genomic_DNA"/>
</dbReference>
<dbReference type="AlphaFoldDB" id="A0A1R1PC95"/>
<evidence type="ECO:0000313" key="3">
    <source>
        <dbReference type="EMBL" id="OMH82733.1"/>
    </source>
</evidence>
<accession>A0A1R1PC95</accession>
<evidence type="ECO:0000256" key="1">
    <source>
        <dbReference type="SAM" id="Coils"/>
    </source>
</evidence>
<name>A0A1R1PC95_ZANCU</name>
<sequence length="181" mass="20833">MWNSYYLLKIEYQEFLNENFLTTEYGYSTISGAFEQKGTKNVTGMSGSLGNVSLKEQGESMRKQTEEIQYSLPQTKEEIEGIEQKVNFKVEELRIKMKQLEYEFKSKVSENQLEILEHMSGLEEVEENTMVLKNQIQEILDTNEKHGKGSGDGAYYKSCTKASTAIEVPIPRETYPGSQRR</sequence>
<organism evidence="2 4">
    <name type="scientific">Zancudomyces culisetae</name>
    <name type="common">Gut fungus</name>
    <name type="synonym">Smittium culisetae</name>
    <dbReference type="NCBI Taxonomy" id="1213189"/>
    <lineage>
        <taxon>Eukaryota</taxon>
        <taxon>Fungi</taxon>
        <taxon>Fungi incertae sedis</taxon>
        <taxon>Zoopagomycota</taxon>
        <taxon>Kickxellomycotina</taxon>
        <taxon>Harpellomycetes</taxon>
        <taxon>Harpellales</taxon>
        <taxon>Legeriomycetaceae</taxon>
        <taxon>Zancudomyces</taxon>
    </lineage>
</organism>
<keyword evidence="4" id="KW-1185">Reference proteome</keyword>
<evidence type="ECO:0000313" key="2">
    <source>
        <dbReference type="EMBL" id="OMH78584.1"/>
    </source>
</evidence>
<keyword evidence="1" id="KW-0175">Coiled coil</keyword>
<feature type="coiled-coil region" evidence="1">
    <location>
        <begin position="90"/>
        <end position="142"/>
    </location>
</feature>
<reference evidence="4" key="2">
    <citation type="submission" date="2017-01" db="EMBL/GenBank/DDBJ databases">
        <authorList>
            <person name="Wang Y."/>
            <person name="White M."/>
            <person name="Kvist S."/>
            <person name="Moncalvo J.-M."/>
        </authorList>
    </citation>
    <scope>NUCLEOTIDE SEQUENCE [LARGE SCALE GENOMIC DNA]</scope>
    <source>
        <strain evidence="4">COL-18-3</strain>
    </source>
</reference>
<proteinExistence type="predicted"/>
<gene>
    <name evidence="3" type="ORF">AX774_g3781</name>
    <name evidence="2" type="ORF">AX774_g8023</name>
</gene>
<comment type="caution">
    <text evidence="2">The sequence shown here is derived from an EMBL/GenBank/DDBJ whole genome shotgun (WGS) entry which is preliminary data.</text>
</comment>
<reference evidence="2" key="1">
    <citation type="submission" date="2017-01" db="EMBL/GenBank/DDBJ databases">
        <authorList>
            <person name="Mah S.A."/>
            <person name="Swanson W.J."/>
            <person name="Moy G.W."/>
            <person name="Vacquier V.D."/>
        </authorList>
    </citation>
    <scope>NUCLEOTIDE SEQUENCE [LARGE SCALE GENOMIC DNA]</scope>
    <source>
        <strain evidence="2">COL-18-3</strain>
    </source>
</reference>
<dbReference type="Proteomes" id="UP000188320">
    <property type="component" value="Unassembled WGS sequence"/>
</dbReference>
<protein>
    <submittedName>
        <fullName evidence="2">Uncharacterized protein</fullName>
    </submittedName>
</protein>
<evidence type="ECO:0000313" key="4">
    <source>
        <dbReference type="Proteomes" id="UP000188320"/>
    </source>
</evidence>